<evidence type="ECO:0000313" key="3">
    <source>
        <dbReference type="Proteomes" id="UP000799440"/>
    </source>
</evidence>
<dbReference type="AlphaFoldDB" id="A0A6A6VCI8"/>
<organism evidence="2 3">
    <name type="scientific">Sporormia fimetaria CBS 119925</name>
    <dbReference type="NCBI Taxonomy" id="1340428"/>
    <lineage>
        <taxon>Eukaryota</taxon>
        <taxon>Fungi</taxon>
        <taxon>Dikarya</taxon>
        <taxon>Ascomycota</taxon>
        <taxon>Pezizomycotina</taxon>
        <taxon>Dothideomycetes</taxon>
        <taxon>Pleosporomycetidae</taxon>
        <taxon>Pleosporales</taxon>
        <taxon>Sporormiaceae</taxon>
        <taxon>Sporormia</taxon>
    </lineage>
</organism>
<proteinExistence type="predicted"/>
<protein>
    <submittedName>
        <fullName evidence="2">Uncharacterized protein</fullName>
    </submittedName>
</protein>
<reference evidence="2" key="1">
    <citation type="journal article" date="2020" name="Stud. Mycol.">
        <title>101 Dothideomycetes genomes: a test case for predicting lifestyles and emergence of pathogens.</title>
        <authorList>
            <person name="Haridas S."/>
            <person name="Albert R."/>
            <person name="Binder M."/>
            <person name="Bloem J."/>
            <person name="Labutti K."/>
            <person name="Salamov A."/>
            <person name="Andreopoulos B."/>
            <person name="Baker S."/>
            <person name="Barry K."/>
            <person name="Bills G."/>
            <person name="Bluhm B."/>
            <person name="Cannon C."/>
            <person name="Castanera R."/>
            <person name="Culley D."/>
            <person name="Daum C."/>
            <person name="Ezra D."/>
            <person name="Gonzalez J."/>
            <person name="Henrissat B."/>
            <person name="Kuo A."/>
            <person name="Liang C."/>
            <person name="Lipzen A."/>
            <person name="Lutzoni F."/>
            <person name="Magnuson J."/>
            <person name="Mondo S."/>
            <person name="Nolan M."/>
            <person name="Ohm R."/>
            <person name="Pangilinan J."/>
            <person name="Park H.-J."/>
            <person name="Ramirez L."/>
            <person name="Alfaro M."/>
            <person name="Sun H."/>
            <person name="Tritt A."/>
            <person name="Yoshinaga Y."/>
            <person name="Zwiers L.-H."/>
            <person name="Turgeon B."/>
            <person name="Goodwin S."/>
            <person name="Spatafora J."/>
            <person name="Crous P."/>
            <person name="Grigoriev I."/>
        </authorList>
    </citation>
    <scope>NUCLEOTIDE SEQUENCE</scope>
    <source>
        <strain evidence="2">CBS 119925</strain>
    </source>
</reference>
<evidence type="ECO:0000256" key="1">
    <source>
        <dbReference type="SAM" id="MobiDB-lite"/>
    </source>
</evidence>
<dbReference type="EMBL" id="MU006569">
    <property type="protein sequence ID" value="KAF2748265.1"/>
    <property type="molecule type" value="Genomic_DNA"/>
</dbReference>
<sequence>MYRDSDHNQHRSRRHAKSPSNQQRSRNFWRYRGLPPTSMSSSCRSSCRFFLYPACGRAWREPSFWEQHRQRGRVLSPSHRSLGAPTAFCQCHLSPFSRQAGQVYAWNRGERGGRPWHPDEIQT</sequence>
<dbReference type="Proteomes" id="UP000799440">
    <property type="component" value="Unassembled WGS sequence"/>
</dbReference>
<name>A0A6A6VCI8_9PLEO</name>
<gene>
    <name evidence="2" type="ORF">M011DRAFT_342511</name>
</gene>
<keyword evidence="3" id="KW-1185">Reference proteome</keyword>
<evidence type="ECO:0000313" key="2">
    <source>
        <dbReference type="EMBL" id="KAF2748265.1"/>
    </source>
</evidence>
<accession>A0A6A6VCI8</accession>
<feature type="region of interest" description="Disordered" evidence="1">
    <location>
        <begin position="1"/>
        <end position="42"/>
    </location>
</feature>